<reference evidence="3" key="1">
    <citation type="journal article" date="2020" name="mSystems">
        <title>Genome- and Community-Level Interaction Insights into Carbon Utilization and Element Cycling Functions of Hydrothermarchaeota in Hydrothermal Sediment.</title>
        <authorList>
            <person name="Zhou Z."/>
            <person name="Liu Y."/>
            <person name="Xu W."/>
            <person name="Pan J."/>
            <person name="Luo Z.H."/>
            <person name="Li M."/>
        </authorList>
    </citation>
    <scope>NUCLEOTIDE SEQUENCE [LARGE SCALE GENOMIC DNA]</scope>
    <source>
        <strain evidence="3">SpSt-402</strain>
    </source>
</reference>
<organism evidence="3">
    <name type="scientific">Oscillatoriales cyanobacterium SpSt-402</name>
    <dbReference type="NCBI Taxonomy" id="2282168"/>
    <lineage>
        <taxon>Bacteria</taxon>
        <taxon>Bacillati</taxon>
        <taxon>Cyanobacteriota</taxon>
        <taxon>Cyanophyceae</taxon>
        <taxon>Oscillatoriophycideae</taxon>
        <taxon>Oscillatoriales</taxon>
    </lineage>
</organism>
<dbReference type="AlphaFoldDB" id="A0A832H441"/>
<keyword evidence="2" id="KW-0472">Membrane</keyword>
<name>A0A832H441_9CYAN</name>
<accession>A0A832H441</accession>
<evidence type="ECO:0000256" key="2">
    <source>
        <dbReference type="SAM" id="Phobius"/>
    </source>
</evidence>
<comment type="caution">
    <text evidence="3">The sequence shown here is derived from an EMBL/GenBank/DDBJ whole genome shotgun (WGS) entry which is preliminary data.</text>
</comment>
<keyword evidence="2" id="KW-1133">Transmembrane helix</keyword>
<dbReference type="EMBL" id="DSRD01000783">
    <property type="protein sequence ID" value="HGW95099.1"/>
    <property type="molecule type" value="Genomic_DNA"/>
</dbReference>
<proteinExistence type="predicted"/>
<evidence type="ECO:0000256" key="1">
    <source>
        <dbReference type="SAM" id="MobiDB-lite"/>
    </source>
</evidence>
<feature type="compositionally biased region" description="Basic and acidic residues" evidence="1">
    <location>
        <begin position="233"/>
        <end position="255"/>
    </location>
</feature>
<sequence>MLIPLTRKTFEELVPAVATGAQYAHCWGKLSDLLRRVLISVVGMFVVILLKALFFRQGFDELLLVSGITVGLYWLWGPVLTASLQNIECRRYGYCGFWQGKVLDVYITEELIGTEETVNSRGDLVIVENRERCLNLEVGDELGFLTCLRVPLKRSHRAIDIGDAAELVVFSNRADLGRISKTSDIYLSDHNLWVSDYPFVRRDAFIDVSRRINRQLETDQTVETERPKRKRTPKSDRRGELVQRQRSSARDRYADEYPDSSYAEAEAPRRRSSRRRSADNW</sequence>
<keyword evidence="2" id="KW-0812">Transmembrane</keyword>
<protein>
    <submittedName>
        <fullName evidence="3">Phosphate ABC transporter permease</fullName>
    </submittedName>
</protein>
<feature type="region of interest" description="Disordered" evidence="1">
    <location>
        <begin position="218"/>
        <end position="281"/>
    </location>
</feature>
<feature type="transmembrane region" description="Helical" evidence="2">
    <location>
        <begin position="62"/>
        <end position="81"/>
    </location>
</feature>
<feature type="transmembrane region" description="Helical" evidence="2">
    <location>
        <begin position="37"/>
        <end position="55"/>
    </location>
</feature>
<gene>
    <name evidence="3" type="ORF">ENR47_12585</name>
</gene>
<evidence type="ECO:0000313" key="3">
    <source>
        <dbReference type="EMBL" id="HGW95099.1"/>
    </source>
</evidence>